<dbReference type="OrthoDB" id="2538248at2759"/>
<gene>
    <name evidence="2" type="ORF">BQ2448_6284</name>
</gene>
<feature type="region of interest" description="Disordered" evidence="1">
    <location>
        <begin position="58"/>
        <end position="112"/>
    </location>
</feature>
<feature type="compositionally biased region" description="Basic residues" evidence="1">
    <location>
        <begin position="425"/>
        <end position="437"/>
    </location>
</feature>
<protein>
    <submittedName>
        <fullName evidence="2">BQ2448_6284 protein</fullName>
    </submittedName>
</protein>
<evidence type="ECO:0000313" key="3">
    <source>
        <dbReference type="Proteomes" id="UP000198372"/>
    </source>
</evidence>
<keyword evidence="3" id="KW-1185">Reference proteome</keyword>
<feature type="compositionally biased region" description="Basic and acidic residues" evidence="1">
    <location>
        <begin position="268"/>
        <end position="286"/>
    </location>
</feature>
<name>A0A238FPN9_9BASI</name>
<proteinExistence type="predicted"/>
<feature type="compositionally biased region" description="Acidic residues" evidence="1">
    <location>
        <begin position="136"/>
        <end position="161"/>
    </location>
</feature>
<feature type="region of interest" description="Disordered" evidence="1">
    <location>
        <begin position="128"/>
        <end position="338"/>
    </location>
</feature>
<feature type="compositionally biased region" description="Acidic residues" evidence="1">
    <location>
        <begin position="248"/>
        <end position="258"/>
    </location>
</feature>
<evidence type="ECO:0000313" key="2">
    <source>
        <dbReference type="EMBL" id="SCV73854.1"/>
    </source>
</evidence>
<accession>A0A238FPN9</accession>
<dbReference type="Proteomes" id="UP000198372">
    <property type="component" value="Unassembled WGS sequence"/>
</dbReference>
<feature type="compositionally biased region" description="Low complexity" evidence="1">
    <location>
        <begin position="216"/>
        <end position="226"/>
    </location>
</feature>
<feature type="region of interest" description="Disordered" evidence="1">
    <location>
        <begin position="375"/>
        <end position="449"/>
    </location>
</feature>
<dbReference type="AlphaFoldDB" id="A0A238FPN9"/>
<organism evidence="2 3">
    <name type="scientific">Microbotryum intermedium</name>
    <dbReference type="NCBI Taxonomy" id="269621"/>
    <lineage>
        <taxon>Eukaryota</taxon>
        <taxon>Fungi</taxon>
        <taxon>Dikarya</taxon>
        <taxon>Basidiomycota</taxon>
        <taxon>Pucciniomycotina</taxon>
        <taxon>Microbotryomycetes</taxon>
        <taxon>Microbotryales</taxon>
        <taxon>Microbotryaceae</taxon>
        <taxon>Microbotryum</taxon>
    </lineage>
</organism>
<evidence type="ECO:0000256" key="1">
    <source>
        <dbReference type="SAM" id="MobiDB-lite"/>
    </source>
</evidence>
<reference evidence="3" key="1">
    <citation type="submission" date="2016-09" db="EMBL/GenBank/DDBJ databases">
        <authorList>
            <person name="Jeantristanb JTB J.-T."/>
            <person name="Ricardo R."/>
        </authorList>
    </citation>
    <scope>NUCLEOTIDE SEQUENCE [LARGE SCALE GENOMIC DNA]</scope>
</reference>
<dbReference type="EMBL" id="FMSP01000019">
    <property type="protein sequence ID" value="SCV73854.1"/>
    <property type="molecule type" value="Genomic_DNA"/>
</dbReference>
<sequence length="449" mass="48941">MPSIPTRQLECVHMKSHRDGALDSMTIKMIRQRLEEDHDWSRDDDEWKELKGEIKKWWAQQDLPTTSPASSPVKKPTGKKGTTAKARAKASDDDDEEEKPPSKKTKVKASTKYGRAAAENLNTFVGTVFGASGACGDEDEDEDEEYDDDDAMDDFIEPEEELLGRPDNEDSGSSQDDSDNDVTASEASTPPAKPKSNKFTSRKSSSEASKKKTFKKGSASTSFKSAETIDDSDDSDATPRIRKRAVDSDNEEDGEEEEDKPRKKKKRASEDSSPKTKARSAKDTTKASKKKSTSGQAPKEGDAEKGTDEEEARIKKLKGLVTASGTARPFNASTGAERTLSVKMRMNLLERFLREAGLKCGSGVRGALPSLANAKKVGEERELKREMEELSGAPISTGLRTGKKLPARGADDDTGSDSETEHNSKGKVKVASPKRKFGAFLGDQSSDSD</sequence>
<feature type="compositionally biased region" description="Basic and acidic residues" evidence="1">
    <location>
        <begin position="376"/>
        <end position="388"/>
    </location>
</feature>